<protein>
    <submittedName>
        <fullName evidence="2">Flagellar biosynthesis/type III secretory pathway ATPase</fullName>
    </submittedName>
</protein>
<keyword evidence="2" id="KW-0282">Flagellum</keyword>
<name>V4H4J6_PSEL2</name>
<organism evidence="2 3">
    <name type="scientific">Pseudoalteromonas luteoviolacea (strain 2ta16)</name>
    <dbReference type="NCBI Taxonomy" id="1353533"/>
    <lineage>
        <taxon>Bacteria</taxon>
        <taxon>Pseudomonadati</taxon>
        <taxon>Pseudomonadota</taxon>
        <taxon>Gammaproteobacteria</taxon>
        <taxon>Alteromonadales</taxon>
        <taxon>Pseudoalteromonadaceae</taxon>
        <taxon>Pseudoalteromonas</taxon>
    </lineage>
</organism>
<dbReference type="EMBL" id="AUSV01000055">
    <property type="protein sequence ID" value="ESP92391.1"/>
    <property type="molecule type" value="Genomic_DNA"/>
</dbReference>
<dbReference type="GO" id="GO:0005524">
    <property type="term" value="F:ATP binding"/>
    <property type="evidence" value="ECO:0007669"/>
    <property type="project" value="InterPro"/>
</dbReference>
<dbReference type="SUPFAM" id="SSF52540">
    <property type="entry name" value="P-loop containing nucleoside triphosphate hydrolases"/>
    <property type="match status" value="1"/>
</dbReference>
<comment type="caution">
    <text evidence="2">The sequence shown here is derived from an EMBL/GenBank/DDBJ whole genome shotgun (WGS) entry which is preliminary data.</text>
</comment>
<evidence type="ECO:0000313" key="3">
    <source>
        <dbReference type="Proteomes" id="UP000017820"/>
    </source>
</evidence>
<dbReference type="PATRIC" id="fig|1353533.3.peg.3296"/>
<sequence>GYPMDVKEKGPIKPVGYYPLHQNTPTPLSRRIISKPLCLGLRVMDGLLTCGEGQRLGIYGAAGVGKSQFLATLAKNAIADVNVLAPNRGAWPGGKGVH</sequence>
<dbReference type="Gene3D" id="3.40.50.12240">
    <property type="match status" value="1"/>
</dbReference>
<dbReference type="AlphaFoldDB" id="V4H4J6"/>
<keyword evidence="2" id="KW-0969">Cilium</keyword>
<proteinExistence type="predicted"/>
<dbReference type="InterPro" id="IPR000194">
    <property type="entry name" value="ATPase_F1/V1/A1_a/bsu_nucl-bd"/>
</dbReference>
<dbReference type="Pfam" id="PF00006">
    <property type="entry name" value="ATP-synt_ab"/>
    <property type="match status" value="1"/>
</dbReference>
<evidence type="ECO:0000259" key="1">
    <source>
        <dbReference type="Pfam" id="PF00006"/>
    </source>
</evidence>
<evidence type="ECO:0000313" key="2">
    <source>
        <dbReference type="EMBL" id="ESP92391.1"/>
    </source>
</evidence>
<dbReference type="InterPro" id="IPR027417">
    <property type="entry name" value="P-loop_NTPase"/>
</dbReference>
<dbReference type="Proteomes" id="UP000017820">
    <property type="component" value="Unassembled WGS sequence"/>
</dbReference>
<accession>V4H4J6</accession>
<reference evidence="2 3" key="1">
    <citation type="submission" date="2013-07" db="EMBL/GenBank/DDBJ databases">
        <title>Draft genome sequence of Pseudoalteromonas luteoviolacea 2ta16.</title>
        <authorList>
            <person name="Allen E.E."/>
            <person name="Azam F."/>
            <person name="Podell S."/>
        </authorList>
    </citation>
    <scope>NUCLEOTIDE SEQUENCE [LARGE SCALE GENOMIC DNA]</scope>
    <source>
        <strain evidence="2 3">2ta16</strain>
    </source>
</reference>
<keyword evidence="2" id="KW-0966">Cell projection</keyword>
<feature type="domain" description="ATPase F1/V1/A1 complex alpha/beta subunit nucleotide-binding" evidence="1">
    <location>
        <begin position="40"/>
        <end position="84"/>
    </location>
</feature>
<gene>
    <name evidence="2" type="ORF">PL2TA16_04343</name>
</gene>
<feature type="non-terminal residue" evidence="2">
    <location>
        <position position="1"/>
    </location>
</feature>